<feature type="region of interest" description="Disordered" evidence="10">
    <location>
        <begin position="1152"/>
        <end position="1186"/>
    </location>
</feature>
<protein>
    <submittedName>
        <fullName evidence="11">Uncharacterized protein</fullName>
    </submittedName>
</protein>
<feature type="compositionally biased region" description="Gly residues" evidence="10">
    <location>
        <begin position="261"/>
        <end position="275"/>
    </location>
</feature>
<sequence length="1283" mass="138869">MTDPVGTSSSNTAAARGGRASSPISVRSRTRSPEPRPSMDREREHDHRDRDRDREWDRHSASSSSSSRRRPLPTPTAPSTNPPQSSSAPGPRTDRNRPEGNLASRLDMRPSENNAGRKENWAGGGGKNNNERDRKKERELRRSGSDSHIGGGGREYNNNNNNAGANQRNRGGAGGGDRGPTRGGAGTSTAGSDNHRSRNGGGSTSGGGGGGQPRDSRGRSRSRSPILSPPRRPSRSRSRSRSIDGRELGELSPISPRSSRAGGGGVSGAGAGAGGNRIPTSPATTRRQSPSRSSGMGPPPLPSRGYDRDQRKSGAGADIAGGKGKGRDRDRELAPRWRQPEQDRGGGGRMRDSGWGNRAKGPSNGSAALDTLSSERERDRDRDGRDRMRDSKEADSDRSRDDRRRDLPERERERERERDRDRERERERERERRDRERERDRRERDLERDRERERDRDRGVGGSARGLGPGPGPGAGPKPNHQFNKNNNNNTHKGVPDRPRGNGDGRQPALPVRPTGPKAMVGSTGNVPGGPGGGGGRLLARKADAGPILAPVVQRPAPPPSSHLSNRTSASRTGKGSGGMDEPDLRVIPTHGRENSGGAGSGGGWKKISGDRSTTATKALPSTLPSKPGAGARSPSPGGGGGGGGDGDGRRGNERDRERERERERQRERDRNRAPRERERERARDRERERERERELDRARDRDRGSDRERERERDRGSGGRDNRRDRERESDRRGPDKPRNYYDRATDGSGKGGMPDIDGRPIEVDLNELGDPMDVDGAPLDDAVLNGIHPTGAAANGEGSTHHTDPPLPLIVSDRAVPGEGYERIAQVGEGTYGQVFKARGERTGALVALKKIRMESEKDGFPITAMREIKILQALYHPNIVRLLEMIVTKGSYYMVFEYMEHDLNGVLSQPSIDFTAAHLKSLAQQLLSGLEYLHRKSVLHRDLKGSNLLLNNAGQLKVADFGLARLYMKRRKGNYTNRVVTLWYRSPELLLGATQYGAEVDMWGAGCIFVELFTRTPVFQGNDELHQLQVISDLIGPPSKARWPDVDALPWFELVRPSAGVEFDNSDGARPEEKWSERFQNNFGQYLTTPEACKLAQALLEYDPKLRASAAEALSMDYFTTEEPAPEVPAGLLSSVEGEWHEYESRKARKTRRVQIVPSQNAQQQQQGGGGGGGVPGMPTDSTVPALVIGTEGMSMSAGGSVPSTVRADGGVVLQPVSVDGTPLMVQGGGGAVMGSRKVVAVAAQPAGSLSGTVDPHPALMSGHGNDVLLSPGSAALFGP</sequence>
<dbReference type="PROSITE" id="PS00108">
    <property type="entry name" value="PROTEIN_KINASE_ST"/>
    <property type="match status" value="1"/>
</dbReference>
<dbReference type="Proteomes" id="UP000077521">
    <property type="component" value="Unassembled WGS sequence"/>
</dbReference>
<dbReference type="Gene3D" id="1.10.510.10">
    <property type="entry name" value="Transferase(Phosphotransferase) domain 1"/>
    <property type="match status" value="1"/>
</dbReference>
<comment type="similarity">
    <text evidence="1">Belongs to the protein kinase superfamily. CMGC Ser/Thr protein kinase family. CDC2/CDKX subfamily.</text>
</comment>
<evidence type="ECO:0000256" key="7">
    <source>
        <dbReference type="ARBA" id="ARBA00047811"/>
    </source>
</evidence>
<dbReference type="InterPro" id="IPR050108">
    <property type="entry name" value="CDK"/>
</dbReference>
<evidence type="ECO:0000256" key="4">
    <source>
        <dbReference type="ARBA" id="ARBA00022741"/>
    </source>
</evidence>
<feature type="compositionally biased region" description="Gly residues" evidence="10">
    <location>
        <begin position="171"/>
        <end position="186"/>
    </location>
</feature>
<keyword evidence="5" id="KW-0418">Kinase</keyword>
<dbReference type="GO" id="GO:0005524">
    <property type="term" value="F:ATP binding"/>
    <property type="evidence" value="ECO:0007669"/>
    <property type="project" value="UniProtKB-UniRule"/>
</dbReference>
<accession>A0A177TXS8</accession>
<feature type="compositionally biased region" description="Gly residues" evidence="10">
    <location>
        <begin position="460"/>
        <end position="469"/>
    </location>
</feature>
<evidence type="ECO:0000256" key="3">
    <source>
        <dbReference type="ARBA" id="ARBA00022679"/>
    </source>
</evidence>
<evidence type="ECO:0000256" key="1">
    <source>
        <dbReference type="ARBA" id="ARBA00006485"/>
    </source>
</evidence>
<feature type="compositionally biased region" description="Polar residues" evidence="10">
    <location>
        <begin position="1"/>
        <end position="13"/>
    </location>
</feature>
<comment type="caution">
    <text evidence="11">The sequence shown here is derived from an EMBL/GenBank/DDBJ whole genome shotgun (WGS) entry which is preliminary data.</text>
</comment>
<feature type="compositionally biased region" description="Basic and acidic residues" evidence="10">
    <location>
        <begin position="373"/>
        <end position="459"/>
    </location>
</feature>
<comment type="catalytic activity">
    <reaction evidence="7">
        <text>L-threonyl-[protein] + ATP = O-phospho-L-threonyl-[protein] + ADP + H(+)</text>
        <dbReference type="Rhea" id="RHEA:46608"/>
        <dbReference type="Rhea" id="RHEA-COMP:11060"/>
        <dbReference type="Rhea" id="RHEA-COMP:11605"/>
        <dbReference type="ChEBI" id="CHEBI:15378"/>
        <dbReference type="ChEBI" id="CHEBI:30013"/>
        <dbReference type="ChEBI" id="CHEBI:30616"/>
        <dbReference type="ChEBI" id="CHEBI:61977"/>
        <dbReference type="ChEBI" id="CHEBI:456216"/>
        <dbReference type="EC" id="2.7.11.22"/>
    </reaction>
</comment>
<feature type="compositionally biased region" description="Low complexity" evidence="10">
    <location>
        <begin position="155"/>
        <end position="170"/>
    </location>
</feature>
<keyword evidence="12" id="KW-1185">Reference proteome</keyword>
<dbReference type="InterPro" id="IPR000719">
    <property type="entry name" value="Prot_kinase_dom"/>
</dbReference>
<evidence type="ECO:0000256" key="2">
    <source>
        <dbReference type="ARBA" id="ARBA00022527"/>
    </source>
</evidence>
<dbReference type="FunFam" id="1.10.510.10:FF:000415">
    <property type="entry name" value="CMGC/CDK/CRK7 protein kinase, variant"/>
    <property type="match status" value="1"/>
</dbReference>
<feature type="compositionally biased region" description="Polar residues" evidence="10">
    <location>
        <begin position="562"/>
        <end position="574"/>
    </location>
</feature>
<dbReference type="InterPro" id="IPR017441">
    <property type="entry name" value="Protein_kinase_ATP_BS"/>
</dbReference>
<evidence type="ECO:0000313" key="12">
    <source>
        <dbReference type="Proteomes" id="UP000077521"/>
    </source>
</evidence>
<feature type="compositionally biased region" description="Gly residues" evidence="10">
    <location>
        <begin position="1170"/>
        <end position="1179"/>
    </location>
</feature>
<evidence type="ECO:0000256" key="6">
    <source>
        <dbReference type="ARBA" id="ARBA00022840"/>
    </source>
</evidence>
<dbReference type="Pfam" id="PF00069">
    <property type="entry name" value="Pkinase"/>
    <property type="match status" value="1"/>
</dbReference>
<evidence type="ECO:0000256" key="5">
    <source>
        <dbReference type="ARBA" id="ARBA00022777"/>
    </source>
</evidence>
<dbReference type="EMBL" id="LWDF02000171">
    <property type="protein sequence ID" value="KAE8255060.1"/>
    <property type="molecule type" value="Genomic_DNA"/>
</dbReference>
<dbReference type="PANTHER" id="PTHR24056:SF546">
    <property type="entry name" value="CYCLIN-DEPENDENT KINASE 12"/>
    <property type="match status" value="1"/>
</dbReference>
<evidence type="ECO:0000256" key="9">
    <source>
        <dbReference type="ARBA" id="ARBA00049280"/>
    </source>
</evidence>
<dbReference type="PROSITE" id="PS00107">
    <property type="entry name" value="PROTEIN_KINASE_ATP"/>
    <property type="match status" value="1"/>
</dbReference>
<dbReference type="GO" id="GO:0008353">
    <property type="term" value="F:RNA polymerase II CTD heptapeptide repeat kinase activity"/>
    <property type="evidence" value="ECO:0007669"/>
    <property type="project" value="UniProtKB-EC"/>
</dbReference>
<keyword evidence="4" id="KW-0547">Nucleotide-binding</keyword>
<feature type="compositionally biased region" description="Basic and acidic residues" evidence="10">
    <location>
        <begin position="494"/>
        <end position="503"/>
    </location>
</feature>
<keyword evidence="3" id="KW-0808">Transferase</keyword>
<keyword evidence="6" id="KW-0067">ATP-binding</keyword>
<keyword evidence="2" id="KW-0723">Serine/threonine-protein kinase</keyword>
<name>A0A177TXS8_9BASI</name>
<dbReference type="SMART" id="SM00220">
    <property type="entry name" value="S_TKc"/>
    <property type="match status" value="1"/>
</dbReference>
<feature type="compositionally biased region" description="Basic and acidic residues" evidence="10">
    <location>
        <begin position="106"/>
        <end position="120"/>
    </location>
</feature>
<dbReference type="GO" id="GO:0030332">
    <property type="term" value="F:cyclin binding"/>
    <property type="evidence" value="ECO:0007669"/>
    <property type="project" value="TreeGrafter"/>
</dbReference>
<dbReference type="GO" id="GO:0004693">
    <property type="term" value="F:cyclin-dependent protein serine/threonine kinase activity"/>
    <property type="evidence" value="ECO:0007669"/>
    <property type="project" value="UniProtKB-EC"/>
</dbReference>
<feature type="compositionally biased region" description="Basic and acidic residues" evidence="10">
    <location>
        <begin position="325"/>
        <end position="352"/>
    </location>
</feature>
<feature type="compositionally biased region" description="Basic and acidic residues" evidence="10">
    <location>
        <begin position="31"/>
        <end position="60"/>
    </location>
</feature>
<feature type="region of interest" description="Disordered" evidence="10">
    <location>
        <begin position="1"/>
        <end position="758"/>
    </location>
</feature>
<feature type="compositionally biased region" description="Low complexity" evidence="10">
    <location>
        <begin position="286"/>
        <end position="296"/>
    </location>
</feature>
<evidence type="ECO:0000313" key="11">
    <source>
        <dbReference type="EMBL" id="KAE8255060.1"/>
    </source>
</evidence>
<organism evidence="11 12">
    <name type="scientific">Tilletia indica</name>
    <dbReference type="NCBI Taxonomy" id="43049"/>
    <lineage>
        <taxon>Eukaryota</taxon>
        <taxon>Fungi</taxon>
        <taxon>Dikarya</taxon>
        <taxon>Basidiomycota</taxon>
        <taxon>Ustilaginomycotina</taxon>
        <taxon>Exobasidiomycetes</taxon>
        <taxon>Tilletiales</taxon>
        <taxon>Tilletiaceae</taxon>
        <taxon>Tilletia</taxon>
    </lineage>
</organism>
<dbReference type="SUPFAM" id="SSF56112">
    <property type="entry name" value="Protein kinase-like (PK-like)"/>
    <property type="match status" value="1"/>
</dbReference>
<gene>
    <name evidence="11" type="ORF">A4X13_0g3182</name>
</gene>
<dbReference type="PANTHER" id="PTHR24056">
    <property type="entry name" value="CELL DIVISION PROTEIN KINASE"/>
    <property type="match status" value="1"/>
</dbReference>
<reference evidence="11" key="1">
    <citation type="submission" date="2016-04" db="EMBL/GenBank/DDBJ databases">
        <authorList>
            <person name="Nguyen H.D."/>
            <person name="Samba Siva P."/>
            <person name="Cullis J."/>
            <person name="Levesque C.A."/>
            <person name="Hambleton S."/>
        </authorList>
    </citation>
    <scope>NUCLEOTIDE SEQUENCE</scope>
    <source>
        <strain evidence="11">DAOMC 236416</strain>
    </source>
</reference>
<feature type="compositionally biased region" description="Gly residues" evidence="10">
    <location>
        <begin position="527"/>
        <end position="537"/>
    </location>
</feature>
<dbReference type="InterPro" id="IPR011009">
    <property type="entry name" value="Kinase-like_dom_sf"/>
</dbReference>
<evidence type="ECO:0000256" key="10">
    <source>
        <dbReference type="SAM" id="MobiDB-lite"/>
    </source>
</evidence>
<dbReference type="GO" id="GO:0008024">
    <property type="term" value="C:cyclin/CDK positive transcription elongation factor complex"/>
    <property type="evidence" value="ECO:0007669"/>
    <property type="project" value="TreeGrafter"/>
</dbReference>
<dbReference type="CDD" id="cd07840">
    <property type="entry name" value="STKc_CDK9_like"/>
    <property type="match status" value="1"/>
</dbReference>
<dbReference type="PROSITE" id="PS50011">
    <property type="entry name" value="PROTEIN_KINASE_DOM"/>
    <property type="match status" value="1"/>
</dbReference>
<dbReference type="FunFam" id="3.30.200.20:FF:000375">
    <property type="entry name" value="Cell division related protein kinase 2"/>
    <property type="match status" value="1"/>
</dbReference>
<feature type="compositionally biased region" description="Gly residues" evidence="10">
    <location>
        <begin position="637"/>
        <end position="646"/>
    </location>
</feature>
<evidence type="ECO:0000256" key="8">
    <source>
        <dbReference type="ARBA" id="ARBA00048367"/>
    </source>
</evidence>
<dbReference type="GO" id="GO:0032968">
    <property type="term" value="P:positive regulation of transcription elongation by RNA polymerase II"/>
    <property type="evidence" value="ECO:0007669"/>
    <property type="project" value="TreeGrafter"/>
</dbReference>
<reference evidence="11" key="2">
    <citation type="journal article" date="2019" name="IMA Fungus">
        <title>Genome sequencing and comparison of five Tilletia species to identify candidate genes for the detection of regulated species infecting wheat.</title>
        <authorList>
            <person name="Nguyen H.D.T."/>
            <person name="Sultana T."/>
            <person name="Kesanakurti P."/>
            <person name="Hambleton S."/>
        </authorList>
    </citation>
    <scope>NUCLEOTIDE SEQUENCE</scope>
    <source>
        <strain evidence="11">DAOMC 236416</strain>
    </source>
</reference>
<feature type="compositionally biased region" description="Gly residues" evidence="10">
    <location>
        <begin position="199"/>
        <end position="212"/>
    </location>
</feature>
<feature type="compositionally biased region" description="Basic and acidic residues" evidence="10">
    <location>
        <begin position="647"/>
        <end position="747"/>
    </location>
</feature>
<dbReference type="InterPro" id="IPR008271">
    <property type="entry name" value="Ser/Thr_kinase_AS"/>
</dbReference>
<feature type="compositionally biased region" description="Basic and acidic residues" evidence="10">
    <location>
        <begin position="129"/>
        <end position="145"/>
    </location>
</feature>
<dbReference type="Gene3D" id="3.30.200.20">
    <property type="entry name" value="Phosphorylase Kinase, domain 1"/>
    <property type="match status" value="1"/>
</dbReference>
<feature type="compositionally biased region" description="Gly residues" evidence="10">
    <location>
        <begin position="595"/>
        <end position="605"/>
    </location>
</feature>
<comment type="catalytic activity">
    <reaction evidence="9">
        <text>[DNA-directed RNA polymerase] + ATP = phospho-[DNA-directed RNA polymerase] + ADP + H(+)</text>
        <dbReference type="Rhea" id="RHEA:10216"/>
        <dbReference type="Rhea" id="RHEA-COMP:11321"/>
        <dbReference type="Rhea" id="RHEA-COMP:11322"/>
        <dbReference type="ChEBI" id="CHEBI:15378"/>
        <dbReference type="ChEBI" id="CHEBI:30616"/>
        <dbReference type="ChEBI" id="CHEBI:43176"/>
        <dbReference type="ChEBI" id="CHEBI:68546"/>
        <dbReference type="ChEBI" id="CHEBI:456216"/>
        <dbReference type="EC" id="2.7.11.23"/>
    </reaction>
</comment>
<proteinExistence type="inferred from homology"/>
<comment type="catalytic activity">
    <reaction evidence="8">
        <text>L-seryl-[protein] + ATP = O-phospho-L-seryl-[protein] + ADP + H(+)</text>
        <dbReference type="Rhea" id="RHEA:17989"/>
        <dbReference type="Rhea" id="RHEA-COMP:9863"/>
        <dbReference type="Rhea" id="RHEA-COMP:11604"/>
        <dbReference type="ChEBI" id="CHEBI:15378"/>
        <dbReference type="ChEBI" id="CHEBI:29999"/>
        <dbReference type="ChEBI" id="CHEBI:30616"/>
        <dbReference type="ChEBI" id="CHEBI:83421"/>
        <dbReference type="ChEBI" id="CHEBI:456216"/>
        <dbReference type="EC" id="2.7.11.22"/>
    </reaction>
</comment>